<dbReference type="SUPFAM" id="SSF81383">
    <property type="entry name" value="F-box domain"/>
    <property type="match status" value="1"/>
</dbReference>
<dbReference type="AlphaFoldDB" id="A0A2I0HQE4"/>
<dbReference type="NCBIfam" id="TIGR01640">
    <property type="entry name" value="F_box_assoc_1"/>
    <property type="match status" value="1"/>
</dbReference>
<dbReference type="InterPro" id="IPR036047">
    <property type="entry name" value="F-box-like_dom_sf"/>
</dbReference>
<reference evidence="2 3" key="1">
    <citation type="submission" date="2017-11" db="EMBL/GenBank/DDBJ databases">
        <title>De-novo sequencing of pomegranate (Punica granatum L.) genome.</title>
        <authorList>
            <person name="Akparov Z."/>
            <person name="Amiraslanov A."/>
            <person name="Hajiyeva S."/>
            <person name="Abbasov M."/>
            <person name="Kaur K."/>
            <person name="Hamwieh A."/>
            <person name="Solovyev V."/>
            <person name="Salamov A."/>
            <person name="Braich B."/>
            <person name="Kosarev P."/>
            <person name="Mahmoud A."/>
            <person name="Hajiyev E."/>
            <person name="Babayeva S."/>
            <person name="Izzatullayeva V."/>
            <person name="Mammadov A."/>
            <person name="Mammadov A."/>
            <person name="Sharifova S."/>
            <person name="Ojaghi J."/>
            <person name="Eynullazada K."/>
            <person name="Bayramov B."/>
            <person name="Abdulazimova A."/>
            <person name="Shahmuradov I."/>
        </authorList>
    </citation>
    <scope>NUCLEOTIDE SEQUENCE [LARGE SCALE GENOMIC DNA]</scope>
    <source>
        <strain evidence="3">cv. AG2017</strain>
        <tissue evidence="2">Leaf</tissue>
    </source>
</reference>
<dbReference type="Gene3D" id="1.20.1280.50">
    <property type="match status" value="1"/>
</dbReference>
<dbReference type="STRING" id="22663.A0A2I0HQE4"/>
<dbReference type="InterPro" id="IPR017451">
    <property type="entry name" value="F-box-assoc_interact_dom"/>
</dbReference>
<sequence length="455" mass="53028">MMSSLRSALYTCVKPICSYVFHVLTGTDTHEIEGDGEQTRITWLPDEIWFRILIYVPAENLQRLKLVCSSWRKEITSNKFQALHLERLLSIPRHGVIAKTVLRKRRPRAYSVKDYRTSYLNFELNSEHERIHSHSMQLEGLVRYLTHRCHGMQQSDDMEIHVNDSCDGIILAEVLGYYSSENVIMLLVCNPITRCYKLLPFWNSPVRYHTRWRIVRSTSVGRYKIVGLFESLYSIDCHIHDFVLDKQKGSWASWKKLCSPRTASCYFIGASLYANGKLYWLTKPHDSVERNSESCMLSLDIATEKLNVTTRFPEPYPTTHWWYRSQLTSNGMFYQMYYTYDVSPDRPDKMEVWVLKDLDNPVWIRHRVISLPAHGNFVHATDSQSAATLATDTKLIAILDGDNYLVFTMDSGARMFMCDMRSSEWKEIAMDFREFAVVHATNDVHHVGSLISWTK</sequence>
<evidence type="ECO:0000259" key="1">
    <source>
        <dbReference type="PROSITE" id="PS50181"/>
    </source>
</evidence>
<evidence type="ECO:0000313" key="3">
    <source>
        <dbReference type="Proteomes" id="UP000233551"/>
    </source>
</evidence>
<dbReference type="InterPro" id="IPR013187">
    <property type="entry name" value="F-box-assoc_dom_typ3"/>
</dbReference>
<name>A0A2I0HQE4_PUNGR</name>
<dbReference type="PROSITE" id="PS50181">
    <property type="entry name" value="FBOX"/>
    <property type="match status" value="1"/>
</dbReference>
<dbReference type="InterPro" id="IPR001810">
    <property type="entry name" value="F-box_dom"/>
</dbReference>
<dbReference type="InterPro" id="IPR050796">
    <property type="entry name" value="SCF_F-box_component"/>
</dbReference>
<accession>A0A2I0HQE4</accession>
<evidence type="ECO:0000313" key="2">
    <source>
        <dbReference type="EMBL" id="PKI33931.1"/>
    </source>
</evidence>
<dbReference type="EMBL" id="PGOL01006228">
    <property type="protein sequence ID" value="PKI33931.1"/>
    <property type="molecule type" value="Genomic_DNA"/>
</dbReference>
<protein>
    <recommendedName>
        <fullName evidence="1">F-box domain-containing protein</fullName>
    </recommendedName>
</protein>
<comment type="caution">
    <text evidence="2">The sequence shown here is derived from an EMBL/GenBank/DDBJ whole genome shotgun (WGS) entry which is preliminary data.</text>
</comment>
<keyword evidence="3" id="KW-1185">Reference proteome</keyword>
<feature type="domain" description="F-box" evidence="1">
    <location>
        <begin position="38"/>
        <end position="88"/>
    </location>
</feature>
<dbReference type="Pfam" id="PF08268">
    <property type="entry name" value="FBA_3"/>
    <property type="match status" value="1"/>
</dbReference>
<dbReference type="Pfam" id="PF00646">
    <property type="entry name" value="F-box"/>
    <property type="match status" value="1"/>
</dbReference>
<dbReference type="PANTHER" id="PTHR31672:SF13">
    <property type="entry name" value="F-BOX PROTEIN CPR30-LIKE"/>
    <property type="match status" value="1"/>
</dbReference>
<dbReference type="SMART" id="SM00256">
    <property type="entry name" value="FBOX"/>
    <property type="match status" value="1"/>
</dbReference>
<dbReference type="Proteomes" id="UP000233551">
    <property type="component" value="Unassembled WGS sequence"/>
</dbReference>
<organism evidence="2 3">
    <name type="scientific">Punica granatum</name>
    <name type="common">Pomegranate</name>
    <dbReference type="NCBI Taxonomy" id="22663"/>
    <lineage>
        <taxon>Eukaryota</taxon>
        <taxon>Viridiplantae</taxon>
        <taxon>Streptophyta</taxon>
        <taxon>Embryophyta</taxon>
        <taxon>Tracheophyta</taxon>
        <taxon>Spermatophyta</taxon>
        <taxon>Magnoliopsida</taxon>
        <taxon>eudicotyledons</taxon>
        <taxon>Gunneridae</taxon>
        <taxon>Pentapetalae</taxon>
        <taxon>rosids</taxon>
        <taxon>malvids</taxon>
        <taxon>Myrtales</taxon>
        <taxon>Lythraceae</taxon>
        <taxon>Punica</taxon>
    </lineage>
</organism>
<dbReference type="PANTHER" id="PTHR31672">
    <property type="entry name" value="BNACNNG10540D PROTEIN"/>
    <property type="match status" value="1"/>
</dbReference>
<proteinExistence type="predicted"/>
<gene>
    <name evidence="2" type="ORF">CRG98_045678</name>
</gene>